<dbReference type="InterPro" id="IPR009057">
    <property type="entry name" value="Homeodomain-like_sf"/>
</dbReference>
<keyword evidence="2 4" id="KW-0238">DNA-binding</keyword>
<dbReference type="Pfam" id="PF16925">
    <property type="entry name" value="TetR_C_13"/>
    <property type="match status" value="1"/>
</dbReference>
<dbReference type="Gene3D" id="1.10.357.10">
    <property type="entry name" value="Tetracycline Repressor, domain 2"/>
    <property type="match status" value="1"/>
</dbReference>
<feature type="DNA-binding region" description="H-T-H motif" evidence="4">
    <location>
        <begin position="29"/>
        <end position="48"/>
    </location>
</feature>
<dbReference type="PRINTS" id="PR00455">
    <property type="entry name" value="HTHTETR"/>
</dbReference>
<dbReference type="GO" id="GO:0003677">
    <property type="term" value="F:DNA binding"/>
    <property type="evidence" value="ECO:0007669"/>
    <property type="project" value="UniProtKB-UniRule"/>
</dbReference>
<feature type="domain" description="HTH tetR-type" evidence="5">
    <location>
        <begin position="6"/>
        <end position="66"/>
    </location>
</feature>
<dbReference type="InterPro" id="IPR036271">
    <property type="entry name" value="Tet_transcr_reg_TetR-rel_C_sf"/>
</dbReference>
<protein>
    <submittedName>
        <fullName evidence="6">TetR/AcrR family transcriptional regulator</fullName>
    </submittedName>
</protein>
<organism evidence="6">
    <name type="scientific">Kitasatospora sp. CMC57</name>
    <dbReference type="NCBI Taxonomy" id="3231513"/>
    <lineage>
        <taxon>Bacteria</taxon>
        <taxon>Bacillati</taxon>
        <taxon>Actinomycetota</taxon>
        <taxon>Actinomycetes</taxon>
        <taxon>Kitasatosporales</taxon>
        <taxon>Streptomycetaceae</taxon>
        <taxon>Kitasatospora</taxon>
    </lineage>
</organism>
<evidence type="ECO:0000256" key="3">
    <source>
        <dbReference type="ARBA" id="ARBA00023163"/>
    </source>
</evidence>
<sequence>MYSELMATQERLIESTQELLWERGYVGTSPKAIQQRAGVGQGSMYHHFDGKPDLAAAALRRSAEEMRAVAEERLAGPGTAYQRIEAYLLREREVLRGCRIGRMAQDPEVVADPRLRAPVEETFDWLRGRIAEVIAEGRAAGEFGDGADPADAAAAVVAVVQGGYVLARAADSVEPFRQAVRGVLALLAGLKTPALNASGRDGS</sequence>
<dbReference type="PROSITE" id="PS50977">
    <property type="entry name" value="HTH_TETR_2"/>
    <property type="match status" value="1"/>
</dbReference>
<keyword evidence="3" id="KW-0804">Transcription</keyword>
<gene>
    <name evidence="6" type="ORF">KCMC57_01620</name>
</gene>
<evidence type="ECO:0000256" key="4">
    <source>
        <dbReference type="PROSITE-ProRule" id="PRU00335"/>
    </source>
</evidence>
<evidence type="ECO:0000256" key="2">
    <source>
        <dbReference type="ARBA" id="ARBA00023125"/>
    </source>
</evidence>
<evidence type="ECO:0000256" key="1">
    <source>
        <dbReference type="ARBA" id="ARBA00023015"/>
    </source>
</evidence>
<proteinExistence type="predicted"/>
<accession>A0AB33JR58</accession>
<dbReference type="SUPFAM" id="SSF48498">
    <property type="entry name" value="Tetracyclin repressor-like, C-terminal domain"/>
    <property type="match status" value="1"/>
</dbReference>
<dbReference type="PANTHER" id="PTHR47506">
    <property type="entry name" value="TRANSCRIPTIONAL REGULATORY PROTEIN"/>
    <property type="match status" value="1"/>
</dbReference>
<dbReference type="InterPro" id="IPR001647">
    <property type="entry name" value="HTH_TetR"/>
</dbReference>
<dbReference type="EMBL" id="AP035881">
    <property type="protein sequence ID" value="BFP43794.1"/>
    <property type="molecule type" value="Genomic_DNA"/>
</dbReference>
<dbReference type="SUPFAM" id="SSF46689">
    <property type="entry name" value="Homeodomain-like"/>
    <property type="match status" value="1"/>
</dbReference>
<name>A0AB33JR58_9ACTN</name>
<evidence type="ECO:0000313" key="6">
    <source>
        <dbReference type="EMBL" id="BFP43794.1"/>
    </source>
</evidence>
<keyword evidence="1" id="KW-0805">Transcription regulation</keyword>
<dbReference type="PANTHER" id="PTHR47506:SF3">
    <property type="entry name" value="HTH-TYPE TRANSCRIPTIONAL REGULATOR LMRA"/>
    <property type="match status" value="1"/>
</dbReference>
<dbReference type="AlphaFoldDB" id="A0AB33JR58"/>
<evidence type="ECO:0000259" key="5">
    <source>
        <dbReference type="PROSITE" id="PS50977"/>
    </source>
</evidence>
<reference evidence="6" key="1">
    <citation type="submission" date="2024-07" db="EMBL/GenBank/DDBJ databases">
        <title>Complete genome sequences of cellulolytic bacteria, Kitasatospora sp. CMC57 and Streptomyces sp. CMC78, isolated from Japanese agricultural soil.</title>
        <authorList>
            <person name="Hashimoto T."/>
            <person name="Ito M."/>
            <person name="Iwamoto M."/>
            <person name="Fukahori D."/>
            <person name="Shoda T."/>
            <person name="Sakoda M."/>
            <person name="Morohoshi T."/>
            <person name="Mitsuboshi M."/>
            <person name="Nishizawa T."/>
        </authorList>
    </citation>
    <scope>NUCLEOTIDE SEQUENCE</scope>
    <source>
        <strain evidence="6">CMC57</strain>
    </source>
</reference>
<dbReference type="InterPro" id="IPR011075">
    <property type="entry name" value="TetR_C"/>
</dbReference>
<dbReference type="Pfam" id="PF00440">
    <property type="entry name" value="TetR_N"/>
    <property type="match status" value="1"/>
</dbReference>